<dbReference type="Proteomes" id="UP001174936">
    <property type="component" value="Unassembled WGS sequence"/>
</dbReference>
<proteinExistence type="predicted"/>
<gene>
    <name evidence="3" type="ORF">B0T16DRAFT_421486</name>
</gene>
<dbReference type="SMART" id="SM00355">
    <property type="entry name" value="ZnF_C2H2"/>
    <property type="match status" value="2"/>
</dbReference>
<name>A0AA40CHN5_9PEZI</name>
<accession>A0AA40CHN5</accession>
<evidence type="ECO:0000259" key="2">
    <source>
        <dbReference type="SMART" id="SM00355"/>
    </source>
</evidence>
<dbReference type="InterPro" id="IPR013087">
    <property type="entry name" value="Znf_C2H2_type"/>
</dbReference>
<evidence type="ECO:0000313" key="3">
    <source>
        <dbReference type="EMBL" id="KAK0638645.1"/>
    </source>
</evidence>
<keyword evidence="4" id="KW-1185">Reference proteome</keyword>
<evidence type="ECO:0000256" key="1">
    <source>
        <dbReference type="SAM" id="MobiDB-lite"/>
    </source>
</evidence>
<dbReference type="AlphaFoldDB" id="A0AA40CHN5"/>
<feature type="domain" description="C2H2-type" evidence="2">
    <location>
        <begin position="639"/>
        <end position="665"/>
    </location>
</feature>
<organism evidence="3 4">
    <name type="scientific">Cercophora newfieldiana</name>
    <dbReference type="NCBI Taxonomy" id="92897"/>
    <lineage>
        <taxon>Eukaryota</taxon>
        <taxon>Fungi</taxon>
        <taxon>Dikarya</taxon>
        <taxon>Ascomycota</taxon>
        <taxon>Pezizomycotina</taxon>
        <taxon>Sordariomycetes</taxon>
        <taxon>Sordariomycetidae</taxon>
        <taxon>Sordariales</taxon>
        <taxon>Lasiosphaeriaceae</taxon>
        <taxon>Cercophora</taxon>
    </lineage>
</organism>
<dbReference type="Gene3D" id="3.30.160.60">
    <property type="entry name" value="Classic Zinc Finger"/>
    <property type="match status" value="1"/>
</dbReference>
<dbReference type="EMBL" id="JAULSV010000007">
    <property type="protein sequence ID" value="KAK0638645.1"/>
    <property type="molecule type" value="Genomic_DNA"/>
</dbReference>
<evidence type="ECO:0000313" key="4">
    <source>
        <dbReference type="Proteomes" id="UP001174936"/>
    </source>
</evidence>
<comment type="caution">
    <text evidence="3">The sequence shown here is derived from an EMBL/GenBank/DDBJ whole genome shotgun (WGS) entry which is preliminary data.</text>
</comment>
<feature type="domain" description="C2H2-type" evidence="2">
    <location>
        <begin position="675"/>
        <end position="703"/>
    </location>
</feature>
<reference evidence="3" key="1">
    <citation type="submission" date="2023-06" db="EMBL/GenBank/DDBJ databases">
        <title>Genome-scale phylogeny and comparative genomics of the fungal order Sordariales.</title>
        <authorList>
            <consortium name="Lawrence Berkeley National Laboratory"/>
            <person name="Hensen N."/>
            <person name="Bonometti L."/>
            <person name="Westerberg I."/>
            <person name="Brannstrom I.O."/>
            <person name="Guillou S."/>
            <person name="Cros-Aarteil S."/>
            <person name="Calhoun S."/>
            <person name="Haridas S."/>
            <person name="Kuo A."/>
            <person name="Mondo S."/>
            <person name="Pangilinan J."/>
            <person name="Riley R."/>
            <person name="Labutti K."/>
            <person name="Andreopoulos B."/>
            <person name="Lipzen A."/>
            <person name="Chen C."/>
            <person name="Yanf M."/>
            <person name="Daum C."/>
            <person name="Ng V."/>
            <person name="Clum A."/>
            <person name="Steindorff A."/>
            <person name="Ohm R."/>
            <person name="Martin F."/>
            <person name="Silar P."/>
            <person name="Natvig D."/>
            <person name="Lalanne C."/>
            <person name="Gautier V."/>
            <person name="Ament-Velasquez S.L."/>
            <person name="Kruys A."/>
            <person name="Hutchinson M.I."/>
            <person name="Powell A.J."/>
            <person name="Barry K."/>
            <person name="Miller A.N."/>
            <person name="Grigoriev I.V."/>
            <person name="Debuchy R."/>
            <person name="Gladieux P."/>
            <person name="Thoren M.H."/>
            <person name="Johannesson H."/>
        </authorList>
    </citation>
    <scope>NUCLEOTIDE SEQUENCE</scope>
    <source>
        <strain evidence="3">SMH2532-1</strain>
    </source>
</reference>
<protein>
    <recommendedName>
        <fullName evidence="2">C2H2-type domain-containing protein</fullName>
    </recommendedName>
</protein>
<feature type="region of interest" description="Disordered" evidence="1">
    <location>
        <begin position="275"/>
        <end position="296"/>
    </location>
</feature>
<sequence length="785" mass="86019">MSQTTITTRTQRGGASRLAAMPLVVGKQEPRCWPYASGSDKDSVGKLLGSVQFSIFHGRLNCWEAIGDARREFSDKLGVELAQYLDSNTQLSESDVYLHMSLYMVGKSASQAKPTVMFVSADARARKDAFKMVNQSGVLSSFPGFALAHIPLETEYKNFRQLAGEGAESSKATATATRILTTRDGTYGGRRLYFQDHSGGEDLISHTATAGGVVSFLGQPMFLTVCHAAPASPSLGMPSNAISSQHNDDESSEDCEIAGFDDVDLEHQEYDSDLVGATSRGSATPESDDGESCSSAMIGAGLSYRDSTATQTHPETATQLSDLKSPIPTDTETTIQAGEVALSSSEFDCLLIKVNSKLLPYMAKQQKLGGQRCIPLENYWQHVEAEARDVVVGVTTPDGGSISGMLSGTPSFVRLPLSRTFQKVYTARFSIPLVAGDCGSWVRDAVTGKLFGHVIAGSPTTGLATIMPANRVFSHILSELKSGPHTSTQPFTRPKQLLDTPWDTSYDQQYNKADEGLMSYYDGPYYGRPYYGTADMSAIYQVNEGVGKSLGDYYDLLAMQGSLAAIQDHGSSYIMERDSSNSTNPSTDGSDSFWPALEPSLMGFIPEVSEQDYMASLWGQPTLEDAAVPSSPNAAKEEYHCKVPGCNGKNFGRSADLDRHNRMVHDEGVEQRKTYCCDYTKCPRHKTPFYRIDHYRDHLRDQHKEDLPRRGIKPDKAWWMSRSPRAVSHGWWRCERCLVKRVDIETDGYICPLCGNSCGLLRQGYRQDLQNDGPSKPVDTGNTSK</sequence>